<proteinExistence type="predicted"/>
<dbReference type="EMBL" id="MT142504">
    <property type="protein sequence ID" value="QJA83132.1"/>
    <property type="molecule type" value="Genomic_DNA"/>
</dbReference>
<name>A0A6M3J4R6_9ZZZZ</name>
<sequence length="84" mass="9972">MDKHTEWKDTITHNHMGTIEELEAEQAEISFRAGMQEVVDFIVKEILFASLNLETRRFELFLQSSQDRAYDKWQAFIKEHGLEN</sequence>
<gene>
    <name evidence="2" type="ORF">MM415A00310_0012</name>
    <name evidence="1" type="ORF">MM415B00528_0012</name>
</gene>
<evidence type="ECO:0000313" key="2">
    <source>
        <dbReference type="EMBL" id="QJA83132.1"/>
    </source>
</evidence>
<protein>
    <submittedName>
        <fullName evidence="1">Uncharacterized protein</fullName>
    </submittedName>
</protein>
<reference evidence="1" key="1">
    <citation type="submission" date="2020-03" db="EMBL/GenBank/DDBJ databases">
        <title>The deep terrestrial virosphere.</title>
        <authorList>
            <person name="Holmfeldt K."/>
            <person name="Nilsson E."/>
            <person name="Simone D."/>
            <person name="Lopez-Fernandez M."/>
            <person name="Wu X."/>
            <person name="de Brujin I."/>
            <person name="Lundin D."/>
            <person name="Andersson A."/>
            <person name="Bertilsson S."/>
            <person name="Dopson M."/>
        </authorList>
    </citation>
    <scope>NUCLEOTIDE SEQUENCE</scope>
    <source>
        <strain evidence="2">MM415A00310</strain>
        <strain evidence="1">MM415B00528</strain>
    </source>
</reference>
<accession>A0A6M3J4R6</accession>
<dbReference type="EMBL" id="MT141515">
    <property type="protein sequence ID" value="QJA64205.1"/>
    <property type="molecule type" value="Genomic_DNA"/>
</dbReference>
<organism evidence="1">
    <name type="scientific">viral metagenome</name>
    <dbReference type="NCBI Taxonomy" id="1070528"/>
    <lineage>
        <taxon>unclassified sequences</taxon>
        <taxon>metagenomes</taxon>
        <taxon>organismal metagenomes</taxon>
    </lineage>
</organism>
<evidence type="ECO:0000313" key="1">
    <source>
        <dbReference type="EMBL" id="QJA64205.1"/>
    </source>
</evidence>
<dbReference type="AlphaFoldDB" id="A0A6M3J4R6"/>